<dbReference type="AlphaFoldDB" id="A0A832I344"/>
<dbReference type="InterPro" id="IPR016208">
    <property type="entry name" value="Ald_Oxase/xanthine_DH-like"/>
</dbReference>
<dbReference type="SMART" id="SM01008">
    <property type="entry name" value="Ald_Xan_dh_C"/>
    <property type="match status" value="1"/>
</dbReference>
<dbReference type="InterPro" id="IPR036856">
    <property type="entry name" value="Ald_Oxase/Xan_DH_a/b_sf"/>
</dbReference>
<dbReference type="PANTHER" id="PTHR11908:SF157">
    <property type="entry name" value="XANTHINE DEHYDROGENASE SUBUNIT D-RELATED"/>
    <property type="match status" value="1"/>
</dbReference>
<dbReference type="PANTHER" id="PTHR11908">
    <property type="entry name" value="XANTHINE DEHYDROGENASE"/>
    <property type="match status" value="1"/>
</dbReference>
<sequence length="800" mass="85396">MTAPRPGTPRRVARARAAVARAAPGAASRSAASVRRLPSRAARSGGAARPRPVGASVARREAPDKVTGRARYVDDLRVEGLLHGRTVRSETPRGRIVRVELDPAFDWRGVTVADWKNIPGENVVALIEDDQPLLARDEVRHAEEAILLVAHHDPERAEAARRAVRVTVEPLEPVLTIEASLAARVRLRGEDNVQKQILIERGDLEAAFAGADRVVEGEYRFGHQEHIYIENQGMLAERAADGTLVVRGSLQCPYYVHAALCRVFALPPERVRVIQTVTGGGFGGKEEYPSMIGGHAALLAWKSGRPVRVSYDRLEDIAATTKRHPGLVRVRAGVMADGTFAALDADIVLDGGAYVTLSPVVLSRGAIHAGGPYRWPAARIRARAVATSTPPNGAFRGFGAPQTQFAIECHVDRIAATLGLDPLEVRRRNAYVAGDVTPTGQVLRESVSAREVLERTAAAVRYAEARARIARENAAAAAAERAGRAARRTRRGLGLSLVHHGAGFTGSGEAKLASRAALEIAPDGRPRVLSASTEIGQGTITVFSQLVGEALGVPAEWVEVATPDTALVPNSGPTVASRTLMVVGGLLEGCARDLRAQLEAFAGRPLRDARDVVATARRRVRARGPLRIERRYRTPEGLSWDDAAYRGDAYPVFSYAACAVEVEVDLDTGETRVLGVTSAHDVGRAVHPVLVAGQIEGGLLQGLGWALLEEVRWKDGRVWNAQLTNYIVPTAADAPPMRTLLVENPFSGGPHGAKGVGELPMDAPAPAVIAALAHATGARLDAIPATPERLLAALAREAER</sequence>
<dbReference type="InterPro" id="IPR037165">
    <property type="entry name" value="AldOxase/xan_DH_Mopterin-bd_sf"/>
</dbReference>
<dbReference type="Pfam" id="PF02738">
    <property type="entry name" value="MoCoBD_1"/>
    <property type="match status" value="1"/>
</dbReference>
<evidence type="ECO:0000256" key="1">
    <source>
        <dbReference type="SAM" id="MobiDB-lite"/>
    </source>
</evidence>
<dbReference type="Gene3D" id="3.30.365.10">
    <property type="entry name" value="Aldehyde oxidase/xanthine dehydrogenase, molybdopterin binding domain"/>
    <property type="match status" value="4"/>
</dbReference>
<feature type="domain" description="Aldehyde oxidase/xanthine dehydrogenase a/b hammerhead" evidence="2">
    <location>
        <begin position="67"/>
        <end position="172"/>
    </location>
</feature>
<dbReference type="InterPro" id="IPR046867">
    <property type="entry name" value="AldOxase/xan_DH_MoCoBD2"/>
</dbReference>
<dbReference type="Pfam" id="PF20256">
    <property type="entry name" value="MoCoBD_2"/>
    <property type="match status" value="1"/>
</dbReference>
<dbReference type="SUPFAM" id="SSF54665">
    <property type="entry name" value="CO dehydrogenase molybdoprotein N-domain-like"/>
    <property type="match status" value="1"/>
</dbReference>
<dbReference type="Gene3D" id="3.90.1170.50">
    <property type="entry name" value="Aldehyde oxidase/xanthine dehydrogenase, a/b hammerhead"/>
    <property type="match status" value="1"/>
</dbReference>
<feature type="region of interest" description="Disordered" evidence="1">
    <location>
        <begin position="1"/>
        <end position="65"/>
    </location>
</feature>
<dbReference type="SUPFAM" id="SSF56003">
    <property type="entry name" value="Molybdenum cofactor-binding domain"/>
    <property type="match status" value="1"/>
</dbReference>
<proteinExistence type="predicted"/>
<gene>
    <name evidence="3" type="ORF">ENR23_03285</name>
</gene>
<comment type="caution">
    <text evidence="3">The sequence shown here is derived from an EMBL/GenBank/DDBJ whole genome shotgun (WGS) entry which is preliminary data.</text>
</comment>
<dbReference type="EMBL" id="DSQF01000004">
    <property type="protein sequence ID" value="HGZ42445.1"/>
    <property type="molecule type" value="Genomic_DNA"/>
</dbReference>
<name>A0A832I344_UNCEI</name>
<evidence type="ECO:0000313" key="3">
    <source>
        <dbReference type="EMBL" id="HGZ42445.1"/>
    </source>
</evidence>
<reference evidence="3" key="1">
    <citation type="journal article" date="2020" name="mSystems">
        <title>Genome- and Community-Level Interaction Insights into Carbon Utilization and Element Cycling Functions of Hydrothermarchaeota in Hydrothermal Sediment.</title>
        <authorList>
            <person name="Zhou Z."/>
            <person name="Liu Y."/>
            <person name="Xu W."/>
            <person name="Pan J."/>
            <person name="Luo Z.H."/>
            <person name="Li M."/>
        </authorList>
    </citation>
    <scope>NUCLEOTIDE SEQUENCE [LARGE SCALE GENOMIC DNA]</scope>
    <source>
        <strain evidence="3">SpSt-381</strain>
    </source>
</reference>
<protein>
    <submittedName>
        <fullName evidence="3">Xanthine dehydrogenase</fullName>
    </submittedName>
</protein>
<dbReference type="InterPro" id="IPR000674">
    <property type="entry name" value="Ald_Oxase/Xan_DH_a/b"/>
</dbReference>
<organism evidence="3">
    <name type="scientific">Eiseniibacteriota bacterium</name>
    <dbReference type="NCBI Taxonomy" id="2212470"/>
    <lineage>
        <taxon>Bacteria</taxon>
        <taxon>Candidatus Eiseniibacteriota</taxon>
    </lineage>
</organism>
<evidence type="ECO:0000259" key="2">
    <source>
        <dbReference type="SMART" id="SM01008"/>
    </source>
</evidence>
<dbReference type="GO" id="GO:0005506">
    <property type="term" value="F:iron ion binding"/>
    <property type="evidence" value="ECO:0007669"/>
    <property type="project" value="InterPro"/>
</dbReference>
<feature type="compositionally biased region" description="Low complexity" evidence="1">
    <location>
        <begin position="15"/>
        <end position="56"/>
    </location>
</feature>
<dbReference type="InterPro" id="IPR008274">
    <property type="entry name" value="AldOxase/xan_DH_MoCoBD1"/>
</dbReference>
<dbReference type="Pfam" id="PF01315">
    <property type="entry name" value="Ald_Xan_dh_C"/>
    <property type="match status" value="1"/>
</dbReference>
<accession>A0A832I344</accession>
<dbReference type="GO" id="GO:0016491">
    <property type="term" value="F:oxidoreductase activity"/>
    <property type="evidence" value="ECO:0007669"/>
    <property type="project" value="InterPro"/>
</dbReference>